<evidence type="ECO:0000256" key="3">
    <source>
        <dbReference type="ARBA" id="ARBA00022490"/>
    </source>
</evidence>
<keyword evidence="5" id="KW-0223">Dioxygenase</keyword>
<dbReference type="GO" id="GO:0016702">
    <property type="term" value="F:oxidoreductase activity, acting on single donors with incorporation of molecular oxygen, incorporation of two atoms of oxygen"/>
    <property type="evidence" value="ECO:0007669"/>
    <property type="project" value="InterPro"/>
</dbReference>
<dbReference type="PROSITE" id="PS51393">
    <property type="entry name" value="LIPOXYGENASE_3"/>
    <property type="match status" value="1"/>
</dbReference>
<evidence type="ECO:0000259" key="14">
    <source>
        <dbReference type="PROSITE" id="PS51393"/>
    </source>
</evidence>
<sequence>MKLHCCRVNARLPSETRSKDYLKEEIKERISRGPIKYKLQLTLHEVRSDDPPELLNIARFWDEATHPWLDLADVTLTCLLPPDVTELLNVNSGNLPASLEFLPACSIYHPNCIAHIRKEVYAWTQKMRSIRRSSQEPDHVATYFISVETGSQSIAGTDANIFVWLTGTKGKTEKIRLASWRNDFEAGQTDEYTVQAMDVGAVLMIRLENDGVGWWYKNPNWFVNKITVASSRQEKAFEFPCYRWVVSDMVVFQGTALLPFQDQPEVIRGQRILEVQQRKKQYPWGRLPPGVIDLPGFIDAPKHGDLPRDAQFSDESSRSFHWGRIKGASNLGLSYLFTLCDSWDNFDSFKKIFTGWTGDVPKISHDDLWMEDRMFGYQFLNGCNPCVIERCSKLPSNFPVTNEMVNKSFLDRGMTLTEEIQAGHIYIVDYKELEDIKCSGYHKAEPICLFYVKSSGDLVPIAIQIFQQPSDTNPIWTPDDSQYDWLLAKMWFRNADHQVHQIGTHLMKTHLLMEAFAVAAWRQLPSIHPVFQLLFPHLRSVMAINTIGRNELIAKGGIVDKTLSIGGGGHIQLLEKTYKNFKFEMLSLPDMLKKRGVDDIEKLPNYFYRDDGLRMWKAISDFIAEFISIFYQSDDEVSKDNELQSWVMDIHDNGFPVREGDVDHEFPRSLQTRDQLVDVLTCVVFTCSCQHAAVNFPQMEITGFIPNIPPVMRLPPPTSKNEATLKSIMDTLPNKWQAGWHIATVYTLTRIAEDERFIGDYSQSLLTSEAVEEAISRFQASLQKISEAIRKRNAPLEVPYPYLLPERVPNSIAI</sequence>
<comment type="cofactor">
    <cofactor evidence="9">
        <name>Fe cation</name>
        <dbReference type="ChEBI" id="CHEBI:24875"/>
    </cofactor>
    <text evidence="9">Binds 1 Fe cation per subunit.</text>
</comment>
<dbReference type="PRINTS" id="PR00467">
    <property type="entry name" value="MAMLPOXGNASE"/>
</dbReference>
<dbReference type="Pfam" id="PF01477">
    <property type="entry name" value="PLAT"/>
    <property type="match status" value="1"/>
</dbReference>
<feature type="domain" description="Lipoxygenase" evidence="14">
    <location>
        <begin position="257"/>
        <end position="814"/>
    </location>
</feature>
<feature type="site" description="Essential for stabilizing binding to COTL1" evidence="11">
    <location>
        <position position="244"/>
    </location>
</feature>
<dbReference type="PROSITE" id="PS00081">
    <property type="entry name" value="LIPOXYGENASE_2"/>
    <property type="match status" value="1"/>
</dbReference>
<evidence type="ECO:0000256" key="8">
    <source>
        <dbReference type="ARBA" id="ARBA00023098"/>
    </source>
</evidence>
<evidence type="ECO:0000256" key="12">
    <source>
        <dbReference type="PROSITE-ProRule" id="PRU00152"/>
    </source>
</evidence>
<evidence type="ECO:0000256" key="9">
    <source>
        <dbReference type="PIRSR" id="PIRSR601885-1"/>
    </source>
</evidence>
<name>A0A9W9Z6W5_9CNID</name>
<feature type="binding site" evidence="9">
    <location>
        <position position="814"/>
    </location>
    <ligand>
        <name>Fe cation</name>
        <dbReference type="ChEBI" id="CHEBI:24875"/>
        <note>catalytic</note>
    </ligand>
</feature>
<feature type="binding site" evidence="9">
    <location>
        <position position="505"/>
    </location>
    <ligand>
        <name>Fe cation</name>
        <dbReference type="ChEBI" id="CHEBI:24875"/>
        <note>catalytic</note>
    </ligand>
</feature>
<dbReference type="Proteomes" id="UP001163046">
    <property type="component" value="Unassembled WGS sequence"/>
</dbReference>
<dbReference type="SUPFAM" id="SSF56634">
    <property type="entry name" value="Heme-dependent catalase-like"/>
    <property type="match status" value="1"/>
</dbReference>
<dbReference type="OrthoDB" id="407298at2759"/>
<dbReference type="GO" id="GO:0034440">
    <property type="term" value="P:lipid oxidation"/>
    <property type="evidence" value="ECO:0007669"/>
    <property type="project" value="InterPro"/>
</dbReference>
<accession>A0A9W9Z6W5</accession>
<feature type="binding site" evidence="9">
    <location>
        <position position="510"/>
    </location>
    <ligand>
        <name>Fe cation</name>
        <dbReference type="ChEBI" id="CHEBI:24875"/>
        <note>catalytic</note>
    </ligand>
</feature>
<comment type="caution">
    <text evidence="15">The sequence shown here is derived from an EMBL/GenBank/DDBJ whole genome shotgun (WGS) entry which is preliminary data.</text>
</comment>
<dbReference type="GO" id="GO:0005506">
    <property type="term" value="F:iron ion binding"/>
    <property type="evidence" value="ECO:0007669"/>
    <property type="project" value="InterPro"/>
</dbReference>
<keyword evidence="10" id="KW-0106">Calcium</keyword>
<dbReference type="InterPro" id="IPR013819">
    <property type="entry name" value="LipOase_C"/>
</dbReference>
<keyword evidence="7 9" id="KW-0408">Iron</keyword>
<comment type="caution">
    <text evidence="12">Lacks conserved residue(s) required for the propagation of feature annotation.</text>
</comment>
<dbReference type="SMART" id="SM00308">
    <property type="entry name" value="LH2"/>
    <property type="match status" value="1"/>
</dbReference>
<comment type="subcellular location">
    <subcellularLocation>
        <location evidence="1">Cytoplasm</location>
    </subcellularLocation>
</comment>
<dbReference type="PRINTS" id="PR00087">
    <property type="entry name" value="LIPOXYGENASE"/>
</dbReference>
<keyword evidence="6" id="KW-0560">Oxidoreductase</keyword>
<dbReference type="SUPFAM" id="SSF49723">
    <property type="entry name" value="Lipase/lipooxygenase domain (PLAT/LH2 domain)"/>
    <property type="match status" value="1"/>
</dbReference>
<feature type="domain" description="PLAT" evidence="13">
    <location>
        <begin position="141"/>
        <end position="259"/>
    </location>
</feature>
<keyword evidence="8" id="KW-0443">Lipid metabolism</keyword>
<evidence type="ECO:0000256" key="11">
    <source>
        <dbReference type="PIRSR" id="PIRSR601885-3"/>
    </source>
</evidence>
<gene>
    <name evidence="15" type="primary">ALOX12B_6</name>
    <name evidence="15" type="ORF">OS493_035462</name>
</gene>
<organism evidence="15 16">
    <name type="scientific">Desmophyllum pertusum</name>
    <dbReference type="NCBI Taxonomy" id="174260"/>
    <lineage>
        <taxon>Eukaryota</taxon>
        <taxon>Metazoa</taxon>
        <taxon>Cnidaria</taxon>
        <taxon>Anthozoa</taxon>
        <taxon>Hexacorallia</taxon>
        <taxon>Scleractinia</taxon>
        <taxon>Caryophylliina</taxon>
        <taxon>Caryophylliidae</taxon>
        <taxon>Desmophyllum</taxon>
    </lineage>
</organism>
<dbReference type="Pfam" id="PF00305">
    <property type="entry name" value="Lipoxygenase"/>
    <property type="match status" value="1"/>
</dbReference>
<dbReference type="InterPro" id="IPR001885">
    <property type="entry name" value="LipOase_mml"/>
</dbReference>
<evidence type="ECO:0000259" key="13">
    <source>
        <dbReference type="PROSITE" id="PS50095"/>
    </source>
</evidence>
<dbReference type="PANTHER" id="PTHR11771">
    <property type="entry name" value="LIPOXYGENASE"/>
    <property type="match status" value="1"/>
</dbReference>
<dbReference type="EMBL" id="MU826403">
    <property type="protein sequence ID" value="KAJ7376321.1"/>
    <property type="molecule type" value="Genomic_DNA"/>
</dbReference>
<keyword evidence="16" id="KW-1185">Reference proteome</keyword>
<feature type="binding site" evidence="9">
    <location>
        <position position="691"/>
    </location>
    <ligand>
        <name>Fe cation</name>
        <dbReference type="ChEBI" id="CHEBI:24875"/>
        <note>catalytic</note>
    </ligand>
</feature>
<evidence type="ECO:0000256" key="2">
    <source>
        <dbReference type="ARBA" id="ARBA00005189"/>
    </source>
</evidence>
<evidence type="ECO:0000256" key="10">
    <source>
        <dbReference type="PIRSR" id="PIRSR601885-2"/>
    </source>
</evidence>
<comment type="pathway">
    <text evidence="2">Lipid metabolism.</text>
</comment>
<evidence type="ECO:0000256" key="5">
    <source>
        <dbReference type="ARBA" id="ARBA00022964"/>
    </source>
</evidence>
<dbReference type="Gene3D" id="2.40.180.10">
    <property type="entry name" value="Catalase core domain"/>
    <property type="match status" value="1"/>
</dbReference>
<proteinExistence type="predicted"/>
<evidence type="ECO:0000256" key="7">
    <source>
        <dbReference type="ARBA" id="ARBA00023004"/>
    </source>
</evidence>
<dbReference type="AlphaFoldDB" id="A0A9W9Z6W5"/>
<dbReference type="InterPro" id="IPR020835">
    <property type="entry name" value="Catalase_sf"/>
</dbReference>
<dbReference type="Gene3D" id="1.20.245.10">
    <property type="entry name" value="Lipoxygenase-1, Domain 5"/>
    <property type="match status" value="1"/>
</dbReference>
<keyword evidence="3" id="KW-0963">Cytoplasm</keyword>
<reference evidence="15" key="1">
    <citation type="submission" date="2023-01" db="EMBL/GenBank/DDBJ databases">
        <title>Genome assembly of the deep-sea coral Lophelia pertusa.</title>
        <authorList>
            <person name="Herrera S."/>
            <person name="Cordes E."/>
        </authorList>
    </citation>
    <scope>NUCLEOTIDE SEQUENCE</scope>
    <source>
        <strain evidence="15">USNM1676648</strain>
        <tissue evidence="15">Polyp</tissue>
    </source>
</reference>
<feature type="binding site" evidence="10">
    <location>
        <position position="156"/>
    </location>
    <ligand>
        <name>Ca(2+)</name>
        <dbReference type="ChEBI" id="CHEBI:29108"/>
        <label>1</label>
    </ligand>
</feature>
<evidence type="ECO:0000256" key="6">
    <source>
        <dbReference type="ARBA" id="ARBA00023002"/>
    </source>
</evidence>
<dbReference type="InterPro" id="IPR020834">
    <property type="entry name" value="LipOase_CS"/>
</dbReference>
<dbReference type="PROSITE" id="PS50095">
    <property type="entry name" value="PLAT"/>
    <property type="match status" value="1"/>
</dbReference>
<dbReference type="GO" id="GO:0005737">
    <property type="term" value="C:cytoplasm"/>
    <property type="evidence" value="ECO:0007669"/>
    <property type="project" value="UniProtKB-SubCell"/>
</dbReference>
<evidence type="ECO:0000256" key="1">
    <source>
        <dbReference type="ARBA" id="ARBA00004496"/>
    </source>
</evidence>
<dbReference type="InterPro" id="IPR036392">
    <property type="entry name" value="PLAT/LH2_dom_sf"/>
</dbReference>
<evidence type="ECO:0000256" key="4">
    <source>
        <dbReference type="ARBA" id="ARBA00022723"/>
    </source>
</evidence>
<dbReference type="SUPFAM" id="SSF48484">
    <property type="entry name" value="Lipoxigenase"/>
    <property type="match status" value="1"/>
</dbReference>
<dbReference type="GO" id="GO:0020037">
    <property type="term" value="F:heme binding"/>
    <property type="evidence" value="ECO:0007669"/>
    <property type="project" value="InterPro"/>
</dbReference>
<dbReference type="FunFam" id="1.20.245.10:FF:000001">
    <property type="entry name" value="Arachidonate 5-lipoxygenase a"/>
    <property type="match status" value="1"/>
</dbReference>
<dbReference type="InterPro" id="IPR001024">
    <property type="entry name" value="PLAT/LH2_dom"/>
</dbReference>
<evidence type="ECO:0000313" key="15">
    <source>
        <dbReference type="EMBL" id="KAJ7376321.1"/>
    </source>
</evidence>
<dbReference type="InterPro" id="IPR000907">
    <property type="entry name" value="LipOase"/>
</dbReference>
<dbReference type="InterPro" id="IPR036226">
    <property type="entry name" value="LipOase_C_sf"/>
</dbReference>
<dbReference type="Gene3D" id="3.10.450.60">
    <property type="match status" value="1"/>
</dbReference>
<protein>
    <submittedName>
        <fullName evidence="15">Arachidonate 5-lipoxygenase</fullName>
    </submittedName>
</protein>
<keyword evidence="4 9" id="KW-0479">Metal-binding</keyword>
<evidence type="ECO:0000313" key="16">
    <source>
        <dbReference type="Proteomes" id="UP001163046"/>
    </source>
</evidence>